<keyword evidence="1" id="KW-0813">Transport</keyword>
<reference evidence="5" key="2">
    <citation type="journal article" date="2014" name="ISME J.">
        <title>Microbial stratification in low pH oxic and suboxic macroscopic growths along an acid mine drainage.</title>
        <authorList>
            <person name="Mendez-Garcia C."/>
            <person name="Mesa V."/>
            <person name="Sprenger R.R."/>
            <person name="Richter M."/>
            <person name="Diez M.S."/>
            <person name="Solano J."/>
            <person name="Bargiela R."/>
            <person name="Golyshina O.V."/>
            <person name="Manteca A."/>
            <person name="Ramos J.L."/>
            <person name="Gallego J.R."/>
            <person name="Llorente I."/>
            <person name="Martins Dos Santos V.A."/>
            <person name="Jensen O.N."/>
            <person name="Pelaez A.I."/>
            <person name="Sanchez J."/>
            <person name="Ferrer M."/>
        </authorList>
    </citation>
    <scope>NUCLEOTIDE SEQUENCE</scope>
</reference>
<dbReference type="Pfam" id="PF00005">
    <property type="entry name" value="ABC_tran"/>
    <property type="match status" value="1"/>
</dbReference>
<protein>
    <submittedName>
        <fullName evidence="5">ABC transporter, ATP-binding protein</fullName>
    </submittedName>
</protein>
<evidence type="ECO:0000313" key="5">
    <source>
        <dbReference type="EMBL" id="EQD80579.1"/>
    </source>
</evidence>
<sequence length="129" mass="13877">MSATPAHDLLAASSRRPIAALQGVSKRFGNHAALEHFSLQLRSGEICALLGPNGAGKTTAVRLLLGLLTPDDGRVEVLGRDPRASTARAAIGAMLQDARAPDMLTVREHIELFRSYYPRPLPTAEVLQR</sequence>
<dbReference type="InterPro" id="IPR003439">
    <property type="entry name" value="ABC_transporter-like_ATP-bd"/>
</dbReference>
<proteinExistence type="predicted"/>
<evidence type="ECO:0000259" key="4">
    <source>
        <dbReference type="Pfam" id="PF00005"/>
    </source>
</evidence>
<dbReference type="PANTHER" id="PTHR42711">
    <property type="entry name" value="ABC TRANSPORTER ATP-BINDING PROTEIN"/>
    <property type="match status" value="1"/>
</dbReference>
<organism evidence="5">
    <name type="scientific">mine drainage metagenome</name>
    <dbReference type="NCBI Taxonomy" id="410659"/>
    <lineage>
        <taxon>unclassified sequences</taxon>
        <taxon>metagenomes</taxon>
        <taxon>ecological metagenomes</taxon>
    </lineage>
</organism>
<keyword evidence="3 5" id="KW-0067">ATP-binding</keyword>
<dbReference type="PANTHER" id="PTHR42711:SF17">
    <property type="entry name" value="ABC TRANSPORTER ATP-BINDING PROTEIN"/>
    <property type="match status" value="1"/>
</dbReference>
<dbReference type="GO" id="GO:0005524">
    <property type="term" value="F:ATP binding"/>
    <property type="evidence" value="ECO:0007669"/>
    <property type="project" value="UniProtKB-KW"/>
</dbReference>
<dbReference type="Gene3D" id="3.40.50.300">
    <property type="entry name" value="P-loop containing nucleotide triphosphate hydrolases"/>
    <property type="match status" value="1"/>
</dbReference>
<evidence type="ECO:0000256" key="2">
    <source>
        <dbReference type="ARBA" id="ARBA00022741"/>
    </source>
</evidence>
<accession>T1DH04</accession>
<comment type="caution">
    <text evidence="5">The sequence shown here is derived from an EMBL/GenBank/DDBJ whole genome shotgun (WGS) entry which is preliminary data.</text>
</comment>
<gene>
    <name evidence="5" type="ORF">B1A_00747</name>
</gene>
<reference evidence="5" key="1">
    <citation type="submission" date="2013-08" db="EMBL/GenBank/DDBJ databases">
        <authorList>
            <person name="Mendez C."/>
            <person name="Richter M."/>
            <person name="Ferrer M."/>
            <person name="Sanchez J."/>
        </authorList>
    </citation>
    <scope>NUCLEOTIDE SEQUENCE</scope>
</reference>
<feature type="domain" description="ABC transporter" evidence="4">
    <location>
        <begin position="34"/>
        <end position="109"/>
    </location>
</feature>
<dbReference type="InterPro" id="IPR027417">
    <property type="entry name" value="P-loop_NTPase"/>
</dbReference>
<dbReference type="SUPFAM" id="SSF52540">
    <property type="entry name" value="P-loop containing nucleoside triphosphate hydrolases"/>
    <property type="match status" value="1"/>
</dbReference>
<dbReference type="GO" id="GO:0016887">
    <property type="term" value="F:ATP hydrolysis activity"/>
    <property type="evidence" value="ECO:0007669"/>
    <property type="project" value="InterPro"/>
</dbReference>
<name>T1DH04_9ZZZZ</name>
<evidence type="ECO:0000256" key="1">
    <source>
        <dbReference type="ARBA" id="ARBA00022448"/>
    </source>
</evidence>
<dbReference type="EMBL" id="AUZX01000569">
    <property type="protein sequence ID" value="EQD80579.1"/>
    <property type="molecule type" value="Genomic_DNA"/>
</dbReference>
<dbReference type="InterPro" id="IPR050763">
    <property type="entry name" value="ABC_transporter_ATP-binding"/>
</dbReference>
<dbReference type="AlphaFoldDB" id="T1DH04"/>
<feature type="non-terminal residue" evidence="5">
    <location>
        <position position="129"/>
    </location>
</feature>
<keyword evidence="2" id="KW-0547">Nucleotide-binding</keyword>
<evidence type="ECO:0000256" key="3">
    <source>
        <dbReference type="ARBA" id="ARBA00022840"/>
    </source>
</evidence>